<dbReference type="Gene3D" id="3.40.190.10">
    <property type="entry name" value="Periplasmic binding protein-like II"/>
    <property type="match status" value="1"/>
</dbReference>
<dbReference type="RefSeq" id="WP_043376375.1">
    <property type="nucleotide sequence ID" value="NZ_CP006704.1"/>
</dbReference>
<organism evidence="3 4">
    <name type="scientific">Comamonas testosteroni TK102</name>
    <dbReference type="NCBI Taxonomy" id="1392005"/>
    <lineage>
        <taxon>Bacteria</taxon>
        <taxon>Pseudomonadati</taxon>
        <taxon>Pseudomonadota</taxon>
        <taxon>Betaproteobacteria</taxon>
        <taxon>Burkholderiales</taxon>
        <taxon>Comamonadaceae</taxon>
        <taxon>Comamonas</taxon>
    </lineage>
</organism>
<feature type="chain" id="PRO_5001715744" evidence="2">
    <location>
        <begin position="37"/>
        <end position="333"/>
    </location>
</feature>
<dbReference type="Gene3D" id="3.40.190.150">
    <property type="entry name" value="Bordetella uptake gene, domain 1"/>
    <property type="match status" value="1"/>
</dbReference>
<dbReference type="PIRSF" id="PIRSF017082">
    <property type="entry name" value="YflP"/>
    <property type="match status" value="1"/>
</dbReference>
<dbReference type="KEGG" id="ctes:O987_12065"/>
<evidence type="ECO:0000256" key="2">
    <source>
        <dbReference type="SAM" id="SignalP"/>
    </source>
</evidence>
<name>A0A076PIF4_COMTE</name>
<reference evidence="3 4" key="1">
    <citation type="journal article" date="2014" name="Genome Announc.">
        <title>Complete Genome Sequence of Polychlorinated Biphenyl Degrader Comamonas testosteroni TK102 (NBRC 109938).</title>
        <authorList>
            <person name="Fukuda K."/>
            <person name="Hosoyama A."/>
            <person name="Tsuchikane K."/>
            <person name="Ohji S."/>
            <person name="Yamazoe A."/>
            <person name="Fujita N."/>
            <person name="Shintani M."/>
            <person name="Kimbara K."/>
        </authorList>
    </citation>
    <scope>NUCLEOTIDE SEQUENCE [LARGE SCALE GENOMIC DNA]</scope>
    <source>
        <strain evidence="3">TK102</strain>
    </source>
</reference>
<dbReference type="InterPro" id="IPR005064">
    <property type="entry name" value="BUG"/>
</dbReference>
<sequence length="333" mass="35192">MLAPSSAGGLPLSRRKALLTVAVAAAAGSCGLSAFANTQAPVRLVVPFTPGTGIDLIARVIGPKLSERFQRPFIVDNKPGASGNIGTLEVVRSTPDGATLLVTVNTLVMNTELYPKMGYSPVRDLSAISQTSVGQLVLVTGSQSRITDLKELIGYAQKNPGVLNYGSPGAGTPHHLATELLKSKARISLTHVSYRGTAPALTDLLGGQIDLMFLPIHVALQHIKAGRLRALAISSDTTSPLLPQVPSLRSLNLGDMNVDMWYGLLGPKGLPPEFVRSINEALKSILAQPEVAKAFESQGMTPQHSTPQAFQALIDADARRWGNLIKTQGITAE</sequence>
<protein>
    <submittedName>
        <fullName evidence="3">ABC transporter substrate-binding protein</fullName>
    </submittedName>
</protein>
<dbReference type="PANTHER" id="PTHR42928">
    <property type="entry name" value="TRICARBOXYLATE-BINDING PROTEIN"/>
    <property type="match status" value="1"/>
</dbReference>
<comment type="similarity">
    <text evidence="1">Belongs to the UPF0065 (bug) family.</text>
</comment>
<dbReference type="EMBL" id="CP006704">
    <property type="protein sequence ID" value="AIJ46529.1"/>
    <property type="molecule type" value="Genomic_DNA"/>
</dbReference>
<dbReference type="Proteomes" id="UP000028782">
    <property type="component" value="Chromosome"/>
</dbReference>
<dbReference type="Pfam" id="PF03401">
    <property type="entry name" value="TctC"/>
    <property type="match status" value="1"/>
</dbReference>
<dbReference type="InterPro" id="IPR042100">
    <property type="entry name" value="Bug_dom1"/>
</dbReference>
<dbReference type="CDD" id="cd13578">
    <property type="entry name" value="PBP2_Bug27"/>
    <property type="match status" value="1"/>
</dbReference>
<evidence type="ECO:0000313" key="4">
    <source>
        <dbReference type="Proteomes" id="UP000028782"/>
    </source>
</evidence>
<proteinExistence type="inferred from homology"/>
<dbReference type="InterPro" id="IPR006311">
    <property type="entry name" value="TAT_signal"/>
</dbReference>
<evidence type="ECO:0000313" key="3">
    <source>
        <dbReference type="EMBL" id="AIJ46529.1"/>
    </source>
</evidence>
<dbReference type="HOGENOM" id="CLU_045683_0_0_4"/>
<gene>
    <name evidence="3" type="ORF">O987_12065</name>
</gene>
<dbReference type="PANTHER" id="PTHR42928:SF5">
    <property type="entry name" value="BLR1237 PROTEIN"/>
    <property type="match status" value="1"/>
</dbReference>
<dbReference type="AlphaFoldDB" id="A0A076PIF4"/>
<accession>A0A076PIF4</accession>
<keyword evidence="2" id="KW-0732">Signal</keyword>
<dbReference type="PROSITE" id="PS51318">
    <property type="entry name" value="TAT"/>
    <property type="match status" value="1"/>
</dbReference>
<dbReference type="SUPFAM" id="SSF53850">
    <property type="entry name" value="Periplasmic binding protein-like II"/>
    <property type="match status" value="1"/>
</dbReference>
<evidence type="ECO:0000256" key="1">
    <source>
        <dbReference type="ARBA" id="ARBA00006987"/>
    </source>
</evidence>
<feature type="signal peptide" evidence="2">
    <location>
        <begin position="1"/>
        <end position="36"/>
    </location>
</feature>